<evidence type="ECO:0000256" key="1">
    <source>
        <dbReference type="SAM" id="MobiDB-lite"/>
    </source>
</evidence>
<proteinExistence type="predicted"/>
<reference evidence="2 3" key="1">
    <citation type="journal article" date="2018" name="Mol. Biol. Evol.">
        <title>Broad Genomic Sampling Reveals a Smut Pathogenic Ancestry of the Fungal Clade Ustilaginomycotina.</title>
        <authorList>
            <person name="Kijpornyongpan T."/>
            <person name="Mondo S.J."/>
            <person name="Barry K."/>
            <person name="Sandor L."/>
            <person name="Lee J."/>
            <person name="Lipzen A."/>
            <person name="Pangilinan J."/>
            <person name="LaButti K."/>
            <person name="Hainaut M."/>
            <person name="Henrissat B."/>
            <person name="Grigoriev I.V."/>
            <person name="Spatafora J.W."/>
            <person name="Aime M.C."/>
        </authorList>
    </citation>
    <scope>NUCLEOTIDE SEQUENCE [LARGE SCALE GENOMIC DNA]</scope>
    <source>
        <strain evidence="2 3">MCA 4718</strain>
    </source>
</reference>
<accession>A0A316U7U9</accession>
<sequence length="269" mass="29921">MPSDARGPSSQVVNDGEARRARIEDVLTSVLTPWAFGQHEDQKSHRRSGKERGKDSVETLEDLQETIQYLTEEIVSQGVYLPSPPDTSDDGANAAGADDTSHTLQELESHPLHSLVLSTLKELLLFDEAEAVSAAPTIVEEILDSMRTPPPDPVTSARPRHKKGTLGECEICERMMPLTEHHLIPRSEHAKLSRQGTYTLDEMRSRLAMLCRPCHSAVHHMLPADDLASRFNTVEALFEHEGVKKWGRYASGLKERQAGYEGIGLRSKR</sequence>
<dbReference type="AlphaFoldDB" id="A0A316U7U9"/>
<dbReference type="Proteomes" id="UP000245942">
    <property type="component" value="Unassembled WGS sequence"/>
</dbReference>
<keyword evidence="3" id="KW-1185">Reference proteome</keyword>
<dbReference type="CDD" id="cd00085">
    <property type="entry name" value="HNHc"/>
    <property type="match status" value="1"/>
</dbReference>
<dbReference type="Gene3D" id="1.10.30.50">
    <property type="match status" value="1"/>
</dbReference>
<dbReference type="GeneID" id="37013943"/>
<dbReference type="STRING" id="1684307.A0A316U7U9"/>
<name>A0A316U7U9_9BASI</name>
<dbReference type="PANTHER" id="PTHR37827">
    <property type="entry name" value="TUDOR DOMAIN-CONTAINING PROTEIN"/>
    <property type="match status" value="1"/>
</dbReference>
<dbReference type="PANTHER" id="PTHR37827:SF1">
    <property type="entry name" value="HNH DOMAIN-CONTAINING PROTEIN"/>
    <property type="match status" value="1"/>
</dbReference>
<evidence type="ECO:0008006" key="4">
    <source>
        <dbReference type="Google" id="ProtNLM"/>
    </source>
</evidence>
<dbReference type="RefSeq" id="XP_025348477.1">
    <property type="nucleotide sequence ID" value="XM_025492209.1"/>
</dbReference>
<organism evidence="2 3">
    <name type="scientific">Pseudomicrostroma glucosiphilum</name>
    <dbReference type="NCBI Taxonomy" id="1684307"/>
    <lineage>
        <taxon>Eukaryota</taxon>
        <taxon>Fungi</taxon>
        <taxon>Dikarya</taxon>
        <taxon>Basidiomycota</taxon>
        <taxon>Ustilaginomycotina</taxon>
        <taxon>Exobasidiomycetes</taxon>
        <taxon>Microstromatales</taxon>
        <taxon>Microstromatales incertae sedis</taxon>
        <taxon>Pseudomicrostroma</taxon>
    </lineage>
</organism>
<feature type="region of interest" description="Disordered" evidence="1">
    <location>
        <begin position="79"/>
        <end position="102"/>
    </location>
</feature>
<dbReference type="EMBL" id="KZ819325">
    <property type="protein sequence ID" value="PWN21317.1"/>
    <property type="molecule type" value="Genomic_DNA"/>
</dbReference>
<gene>
    <name evidence="2" type="ORF">BCV69DRAFT_282053</name>
</gene>
<evidence type="ECO:0000313" key="3">
    <source>
        <dbReference type="Proteomes" id="UP000245942"/>
    </source>
</evidence>
<feature type="region of interest" description="Disordered" evidence="1">
    <location>
        <begin position="34"/>
        <end position="57"/>
    </location>
</feature>
<dbReference type="OrthoDB" id="4850648at2759"/>
<evidence type="ECO:0000313" key="2">
    <source>
        <dbReference type="EMBL" id="PWN21317.1"/>
    </source>
</evidence>
<dbReference type="InterPro" id="IPR003615">
    <property type="entry name" value="HNH_nuc"/>
</dbReference>
<protein>
    <recommendedName>
        <fullName evidence="4">HNH domain-containing protein</fullName>
    </recommendedName>
</protein>